<organism evidence="1 2">
    <name type="scientific">Daucus carota subsp. sativus</name>
    <name type="common">Carrot</name>
    <dbReference type="NCBI Taxonomy" id="79200"/>
    <lineage>
        <taxon>Eukaryota</taxon>
        <taxon>Viridiplantae</taxon>
        <taxon>Streptophyta</taxon>
        <taxon>Embryophyta</taxon>
        <taxon>Tracheophyta</taxon>
        <taxon>Spermatophyta</taxon>
        <taxon>Magnoliopsida</taxon>
        <taxon>eudicotyledons</taxon>
        <taxon>Gunneridae</taxon>
        <taxon>Pentapetalae</taxon>
        <taxon>asterids</taxon>
        <taxon>campanulids</taxon>
        <taxon>Apiales</taxon>
        <taxon>Apiaceae</taxon>
        <taxon>Apioideae</taxon>
        <taxon>Scandiceae</taxon>
        <taxon>Daucinae</taxon>
        <taxon>Daucus</taxon>
        <taxon>Daucus sect. Daucus</taxon>
    </lineage>
</organism>
<name>A0A166HXR2_DAUCS</name>
<dbReference type="EMBL" id="CP093343">
    <property type="protein sequence ID" value="WOG84178.1"/>
    <property type="molecule type" value="Genomic_DNA"/>
</dbReference>
<reference evidence="1" key="1">
    <citation type="journal article" date="2016" name="Nat. Genet.">
        <title>A high-quality carrot genome assembly provides new insights into carotenoid accumulation and asterid genome evolution.</title>
        <authorList>
            <person name="Iorizzo M."/>
            <person name="Ellison S."/>
            <person name="Senalik D."/>
            <person name="Zeng P."/>
            <person name="Satapoomin P."/>
            <person name="Huang J."/>
            <person name="Bowman M."/>
            <person name="Iovene M."/>
            <person name="Sanseverino W."/>
            <person name="Cavagnaro P."/>
            <person name="Yildiz M."/>
            <person name="Macko-Podgorni A."/>
            <person name="Moranska E."/>
            <person name="Grzebelus E."/>
            <person name="Grzebelus D."/>
            <person name="Ashrafi H."/>
            <person name="Zheng Z."/>
            <person name="Cheng S."/>
            <person name="Spooner D."/>
            <person name="Van Deynze A."/>
            <person name="Simon P."/>
        </authorList>
    </citation>
    <scope>NUCLEOTIDE SEQUENCE</scope>
    <source>
        <tissue evidence="1">Leaf</tissue>
    </source>
</reference>
<dbReference type="Proteomes" id="UP000077755">
    <property type="component" value="Chromosome 1"/>
</dbReference>
<evidence type="ECO:0000313" key="2">
    <source>
        <dbReference type="Proteomes" id="UP000077755"/>
    </source>
</evidence>
<proteinExistence type="predicted"/>
<evidence type="ECO:0000313" key="1">
    <source>
        <dbReference type="EMBL" id="WOG84178.1"/>
    </source>
</evidence>
<dbReference type="Gramene" id="KZN10520">
    <property type="protein sequence ID" value="KZN10520"/>
    <property type="gene ID" value="DCAR_003176"/>
</dbReference>
<protein>
    <submittedName>
        <fullName evidence="1">Uncharacterized protein</fullName>
    </submittedName>
</protein>
<keyword evidence="2" id="KW-1185">Reference proteome</keyword>
<accession>A0A166HXR2</accession>
<reference evidence="1" key="2">
    <citation type="submission" date="2022-03" db="EMBL/GenBank/DDBJ databases">
        <title>Draft title - Genomic analysis of global carrot germplasm unveils the trajectory of domestication and the origin of high carotenoid orange carrot.</title>
        <authorList>
            <person name="Iorizzo M."/>
            <person name="Ellison S."/>
            <person name="Senalik D."/>
            <person name="Macko-Podgorni A."/>
            <person name="Grzebelus D."/>
            <person name="Bostan H."/>
            <person name="Rolling W."/>
            <person name="Curaba J."/>
            <person name="Simon P."/>
        </authorList>
    </citation>
    <scope>NUCLEOTIDE SEQUENCE</scope>
    <source>
        <tissue evidence="1">Leaf</tissue>
    </source>
</reference>
<dbReference type="AlphaFoldDB" id="A0A166HXR2"/>
<sequence>MAFNTIFNIYTAMSFKMGYEACVSMIREGKAFDSSKHGWDVDLVVEMEKMANAGPESLQGGEGSEVQYTEPKGPEDDEMPLHEPQRMKLSFTHIRVRGMQCSCRSHYIQQSEFFNDEYAVSVASNCFASDLRLETAFKQEAQWLNAVCVNLEATSGSLSIITLVKTCSVSVDEACFLLCKFT</sequence>
<gene>
    <name evidence="1" type="ORF">DCAR_0103359</name>
</gene>